<dbReference type="InterPro" id="IPR020843">
    <property type="entry name" value="ER"/>
</dbReference>
<evidence type="ECO:0000259" key="3">
    <source>
        <dbReference type="SMART" id="SM00829"/>
    </source>
</evidence>
<dbReference type="Proteomes" id="UP000010931">
    <property type="component" value="Unassembled WGS sequence"/>
</dbReference>
<comment type="caution">
    <text evidence="4">The sequence shown here is derived from an EMBL/GenBank/DDBJ whole genome shotgun (WGS) entry which is preliminary data.</text>
</comment>
<keyword evidence="2" id="KW-0560">Oxidoreductase</keyword>
<gene>
    <name evidence="4" type="ORF">STRTUCAR8_00649</name>
</gene>
<dbReference type="PATRIC" id="fig|698760.3.peg.813"/>
<dbReference type="InterPro" id="IPR013154">
    <property type="entry name" value="ADH-like_N"/>
</dbReference>
<keyword evidence="5" id="KW-1185">Reference proteome</keyword>
<dbReference type="PANTHER" id="PTHR48106">
    <property type="entry name" value="QUINONE OXIDOREDUCTASE PIG3-RELATED"/>
    <property type="match status" value="1"/>
</dbReference>
<protein>
    <submittedName>
        <fullName evidence="4">Oxidoreductase, zinc-binding dehydrogenase family protein</fullName>
    </submittedName>
</protein>
<dbReference type="GO" id="GO:0070402">
    <property type="term" value="F:NADPH binding"/>
    <property type="evidence" value="ECO:0007669"/>
    <property type="project" value="TreeGrafter"/>
</dbReference>
<dbReference type="AlphaFoldDB" id="L7FIN7"/>
<dbReference type="SUPFAM" id="SSF50129">
    <property type="entry name" value="GroES-like"/>
    <property type="match status" value="1"/>
</dbReference>
<dbReference type="SMART" id="SM00829">
    <property type="entry name" value="PKS_ER"/>
    <property type="match status" value="1"/>
</dbReference>
<sequence length="316" mass="31642">MPKAYVFTGFGGPETEAFVDVDRPRPGPGQLLVAVRAAGVNPVDWKQRTGYARAGGAARELPAVFGNEVAGVVAEVGEGVTGFAVGDAVFGNPVAGGYAEYALLPVTVTAPKPAGLSFTDAAALPVAAATAYDGVDQLALPEGATLVVTGAGGGVGAAILQIARTRGLRVVGVASDAKKDFVESLGAVHVLSGPDLAARVRAAAPEGVDGVYDLVGGEVLADAATLLTDRTKLVTAGASADVVEALGGARVLRARNAAVLEAVAGLVVRGDLTPHVTRTFPLERAGEALRTVEEGHARGKTVIVVEAAPADTEAAV</sequence>
<dbReference type="InterPro" id="IPR011032">
    <property type="entry name" value="GroES-like_sf"/>
</dbReference>
<dbReference type="RefSeq" id="WP_006374125.1">
    <property type="nucleotide sequence ID" value="NZ_AEJB01000063.1"/>
</dbReference>
<accession>L7FIN7</accession>
<evidence type="ECO:0000256" key="1">
    <source>
        <dbReference type="ARBA" id="ARBA00022857"/>
    </source>
</evidence>
<dbReference type="EMBL" id="AEJB01000063">
    <property type="protein sequence ID" value="ELP70555.1"/>
    <property type="molecule type" value="Genomic_DNA"/>
</dbReference>
<organism evidence="4 5">
    <name type="scientific">Streptomyces turgidiscabies (strain Car8)</name>
    <dbReference type="NCBI Taxonomy" id="698760"/>
    <lineage>
        <taxon>Bacteria</taxon>
        <taxon>Bacillati</taxon>
        <taxon>Actinomycetota</taxon>
        <taxon>Actinomycetes</taxon>
        <taxon>Kitasatosporales</taxon>
        <taxon>Streptomycetaceae</taxon>
        <taxon>Streptomyces</taxon>
    </lineage>
</organism>
<dbReference type="GeneID" id="97403537"/>
<dbReference type="Pfam" id="PF08240">
    <property type="entry name" value="ADH_N"/>
    <property type="match status" value="1"/>
</dbReference>
<dbReference type="GO" id="GO:0016651">
    <property type="term" value="F:oxidoreductase activity, acting on NAD(P)H"/>
    <property type="evidence" value="ECO:0007669"/>
    <property type="project" value="TreeGrafter"/>
</dbReference>
<dbReference type="InterPro" id="IPR036291">
    <property type="entry name" value="NAD(P)-bd_dom_sf"/>
</dbReference>
<dbReference type="Gene3D" id="3.90.180.10">
    <property type="entry name" value="Medium-chain alcohol dehydrogenases, catalytic domain"/>
    <property type="match status" value="1"/>
</dbReference>
<dbReference type="Pfam" id="PF13602">
    <property type="entry name" value="ADH_zinc_N_2"/>
    <property type="match status" value="1"/>
</dbReference>
<keyword evidence="1" id="KW-0521">NADP</keyword>
<dbReference type="PANTHER" id="PTHR48106:SF18">
    <property type="entry name" value="QUINONE OXIDOREDUCTASE PIG3"/>
    <property type="match status" value="1"/>
</dbReference>
<dbReference type="Gene3D" id="3.40.50.720">
    <property type="entry name" value="NAD(P)-binding Rossmann-like Domain"/>
    <property type="match status" value="1"/>
</dbReference>
<feature type="domain" description="Enoyl reductase (ER)" evidence="3">
    <location>
        <begin position="11"/>
        <end position="303"/>
    </location>
</feature>
<proteinExistence type="predicted"/>
<name>L7FIN7_STRT8</name>
<evidence type="ECO:0000313" key="5">
    <source>
        <dbReference type="Proteomes" id="UP000010931"/>
    </source>
</evidence>
<evidence type="ECO:0000313" key="4">
    <source>
        <dbReference type="EMBL" id="ELP70555.1"/>
    </source>
</evidence>
<evidence type="ECO:0000256" key="2">
    <source>
        <dbReference type="ARBA" id="ARBA00023002"/>
    </source>
</evidence>
<reference evidence="4 5" key="1">
    <citation type="journal article" date="2011" name="Plasmid">
        <title>Streptomyces turgidiscabies Car8 contains a modular pathogenicity island that shares virulence genes with other actinobacterial plant pathogens.</title>
        <authorList>
            <person name="Huguet-Tapia J.C."/>
            <person name="Badger J.H."/>
            <person name="Loria R."/>
            <person name="Pettis G.S."/>
        </authorList>
    </citation>
    <scope>NUCLEOTIDE SEQUENCE [LARGE SCALE GENOMIC DNA]</scope>
    <source>
        <strain evidence="4 5">Car8</strain>
    </source>
</reference>
<dbReference type="SUPFAM" id="SSF51735">
    <property type="entry name" value="NAD(P)-binding Rossmann-fold domains"/>
    <property type="match status" value="1"/>
</dbReference>
<dbReference type="STRING" id="85558.T45_07112"/>
<dbReference type="CDD" id="cd05289">
    <property type="entry name" value="MDR_like_2"/>
    <property type="match status" value="1"/>
</dbReference>